<proteinExistence type="predicted"/>
<reference evidence="2" key="1">
    <citation type="journal article" date="2021" name="Proc. Natl. Acad. Sci. U.S.A.">
        <title>A Catalog of Tens of Thousands of Viruses from Human Metagenomes Reveals Hidden Associations with Chronic Diseases.</title>
        <authorList>
            <person name="Tisza M.J."/>
            <person name="Buck C.B."/>
        </authorList>
    </citation>
    <scope>NUCLEOTIDE SEQUENCE</scope>
    <source>
        <strain evidence="2">CtqfO1</strain>
    </source>
</reference>
<feature type="region of interest" description="Disordered" evidence="1">
    <location>
        <begin position="445"/>
        <end position="465"/>
    </location>
</feature>
<sequence length="465" mass="52594">MLASYNGQLIGKYELLDNAYRASGGFETGEYLIPHPSERTEKYVRRKNMSYFINYVKPVVDAHVNPIFKTEPMRSGLSSTASLFEKDVDGKKTTLTRFMKKAAIRAKLHGVEFIVVDMEQVEEDRLLTEKDVVDQRLYPYLYLVSPAQVTNWYTDKLGRLVSISYTIDNYVLDKDGNAVNKPETWTWTNTVCKKVVDGETQSFQNPVGIIPIIPLYGAINDSNNLIPQSDLYAIARTNHALYNACSELRERNRAQAFSLLTYPIADEDDYENGDEPLRYGTADMIMYRGGKSAAKPEFITPPSDSSDIIMNEINFCIKEIYRMATLQMTTGVNQYNVSGTAREWDNQQLFQTISELGQGLQEAEKSIMYVFSKYMNEDMKEFSVVYNNQYGIIDAATTLANATSALTMNISEEYNEEMRKQVVRATLKDVDANIVDKLVESVEKSPTGKQPLEPGQVSVVQPTGM</sequence>
<evidence type="ECO:0000313" key="2">
    <source>
        <dbReference type="EMBL" id="DAF57406.1"/>
    </source>
</evidence>
<dbReference type="EMBL" id="BK032734">
    <property type="protein sequence ID" value="DAF57406.1"/>
    <property type="molecule type" value="Genomic_DNA"/>
</dbReference>
<evidence type="ECO:0000256" key="1">
    <source>
        <dbReference type="SAM" id="MobiDB-lite"/>
    </source>
</evidence>
<protein>
    <submittedName>
        <fullName evidence="2">Portal</fullName>
    </submittedName>
</protein>
<name>A0A8S5T2D9_9CAUD</name>
<accession>A0A8S5T2D9</accession>
<organism evidence="2">
    <name type="scientific">Myoviridae sp. ctqfO1</name>
    <dbReference type="NCBI Taxonomy" id="2827710"/>
    <lineage>
        <taxon>Viruses</taxon>
        <taxon>Duplodnaviria</taxon>
        <taxon>Heunggongvirae</taxon>
        <taxon>Uroviricota</taxon>
        <taxon>Caudoviricetes</taxon>
    </lineage>
</organism>